<keyword evidence="3 4" id="KW-0418">Kinase</keyword>
<dbReference type="RefSeq" id="WP_107526869.1">
    <property type="nucleotide sequence ID" value="NZ_JAIEXT010000008.1"/>
</dbReference>
<dbReference type="AlphaFoldDB" id="A0A2T4SZZ0"/>
<name>A0A2T4SZZ0_STAGA</name>
<dbReference type="SUPFAM" id="SSF110738">
    <property type="entry name" value="Glycerate kinase I"/>
    <property type="match status" value="1"/>
</dbReference>
<dbReference type="PIRSF" id="PIRSF006078">
    <property type="entry name" value="GlxK"/>
    <property type="match status" value="1"/>
</dbReference>
<dbReference type="Pfam" id="PF02595">
    <property type="entry name" value="Gly_kinase"/>
    <property type="match status" value="1"/>
</dbReference>
<dbReference type="InterPro" id="IPR004381">
    <property type="entry name" value="Glycerate_kinase"/>
</dbReference>
<dbReference type="PANTHER" id="PTHR21599:SF0">
    <property type="entry name" value="GLYCERATE KINASE"/>
    <property type="match status" value="1"/>
</dbReference>
<evidence type="ECO:0000256" key="4">
    <source>
        <dbReference type="PIRNR" id="PIRNR006078"/>
    </source>
</evidence>
<sequence>MNIILAPDSFKGSMSATTVTKLMHNSITSLYPNATVQSLPMGDGGEGTMEALINATNGQLFTESVTGPIGEQVQATYGVLGDGKTCIVEMAEASGLRHLNESQLNALETTTFGTGELILSALNKGYQQFILAIGGSATNDAGAGMLQALGAQLLDAQGNAISFGGGSLADLDSINLSTFDNRIAKASFIIASDVNNPLVGPEGASFVFGKQKGASDTELQLLDNNLLHFANIVESQVNIHIHDFPGAGAAGGLGGAFKAFFPCEFRNGIDVVIEYSKLTSYLADADLILSGEGKIDHQSLYGKTPIGVARCAQRFNVPVILIGGTVDIAIEKLHEHGILSAFSLVNGPKSLADTLAISEQLLQGITKNIVSTFFYSKT</sequence>
<evidence type="ECO:0000313" key="6">
    <source>
        <dbReference type="Proteomes" id="UP000283576"/>
    </source>
</evidence>
<dbReference type="EMBL" id="QXRZ01000002">
    <property type="protein sequence ID" value="RIL43643.1"/>
    <property type="molecule type" value="Genomic_DNA"/>
</dbReference>
<dbReference type="EC" id="2.7.1.-" evidence="5"/>
<dbReference type="Gene3D" id="3.40.50.10350">
    <property type="entry name" value="Glycerate kinase, domain 1"/>
    <property type="match status" value="1"/>
</dbReference>
<dbReference type="InterPro" id="IPR018193">
    <property type="entry name" value="Glyc_kinase_flavodox-like_fold"/>
</dbReference>
<dbReference type="GO" id="GO:0031388">
    <property type="term" value="P:organic acid phosphorylation"/>
    <property type="evidence" value="ECO:0007669"/>
    <property type="project" value="UniProtKB-UniRule"/>
</dbReference>
<keyword evidence="2 4" id="KW-0808">Transferase</keyword>
<protein>
    <submittedName>
        <fullName evidence="5">Glycerate kinase</fullName>
        <ecNumber evidence="5">2.7.1.-</ecNumber>
    </submittedName>
</protein>
<dbReference type="NCBIfam" id="TIGR00045">
    <property type="entry name" value="glycerate kinase"/>
    <property type="match status" value="1"/>
</dbReference>
<comment type="caution">
    <text evidence="5">The sequence shown here is derived from an EMBL/GenBank/DDBJ whole genome shotgun (WGS) entry which is preliminary data.</text>
</comment>
<dbReference type="Proteomes" id="UP000283576">
    <property type="component" value="Unassembled WGS sequence"/>
</dbReference>
<organism evidence="5 6">
    <name type="scientific">Staphylococcus gallinarum</name>
    <dbReference type="NCBI Taxonomy" id="1293"/>
    <lineage>
        <taxon>Bacteria</taxon>
        <taxon>Bacillati</taxon>
        <taxon>Bacillota</taxon>
        <taxon>Bacilli</taxon>
        <taxon>Bacillales</taxon>
        <taxon>Staphylococcaceae</taxon>
        <taxon>Staphylococcus</taxon>
    </lineage>
</organism>
<evidence type="ECO:0000256" key="2">
    <source>
        <dbReference type="ARBA" id="ARBA00022679"/>
    </source>
</evidence>
<reference evidence="5 6" key="1">
    <citation type="journal article" date="2016" name="Front. Microbiol.">
        <title>Comprehensive Phylogenetic Analysis of Bovine Non-aureus Staphylococci Species Based on Whole-Genome Sequencing.</title>
        <authorList>
            <person name="Naushad S."/>
            <person name="Barkema H.W."/>
            <person name="Luby C."/>
            <person name="Condas L.A."/>
            <person name="Nobrega D.B."/>
            <person name="Carson D.A."/>
            <person name="De Buck J."/>
        </authorList>
    </citation>
    <scope>NUCLEOTIDE SEQUENCE [LARGE SCALE GENOMIC DNA]</scope>
    <source>
        <strain evidence="5 6">SNUC 1388</strain>
    </source>
</reference>
<evidence type="ECO:0000313" key="5">
    <source>
        <dbReference type="EMBL" id="RIL43643.1"/>
    </source>
</evidence>
<proteinExistence type="inferred from homology"/>
<gene>
    <name evidence="5" type="ORF">BUZ01_03210</name>
</gene>
<dbReference type="Gene3D" id="3.90.1510.10">
    <property type="entry name" value="Glycerate kinase, domain 2"/>
    <property type="match status" value="1"/>
</dbReference>
<comment type="similarity">
    <text evidence="1 4">Belongs to the glycerate kinase type-1 family.</text>
</comment>
<accession>A0A2T4SZZ0</accession>
<dbReference type="GO" id="GO:0008887">
    <property type="term" value="F:glycerate kinase activity"/>
    <property type="evidence" value="ECO:0007669"/>
    <property type="project" value="UniProtKB-UniRule"/>
</dbReference>
<dbReference type="InterPro" id="IPR036129">
    <property type="entry name" value="Glycerate_kinase_sf"/>
</dbReference>
<dbReference type="PANTHER" id="PTHR21599">
    <property type="entry name" value="GLYCERATE KINASE"/>
    <property type="match status" value="1"/>
</dbReference>
<evidence type="ECO:0000256" key="1">
    <source>
        <dbReference type="ARBA" id="ARBA00006284"/>
    </source>
</evidence>
<dbReference type="InterPro" id="IPR018197">
    <property type="entry name" value="Glycerate_kinase_RE-like"/>
</dbReference>
<evidence type="ECO:0000256" key="3">
    <source>
        <dbReference type="ARBA" id="ARBA00022777"/>
    </source>
</evidence>